<evidence type="ECO:0000256" key="6">
    <source>
        <dbReference type="ARBA" id="ARBA00023128"/>
    </source>
</evidence>
<protein>
    <submittedName>
        <fullName evidence="10">Carrier superfamily protein</fullName>
    </submittedName>
</protein>
<dbReference type="PANTHER" id="PTHR45758">
    <property type="entry name" value="MITOFERRIN-1-RELATED"/>
    <property type="match status" value="1"/>
</dbReference>
<dbReference type="InterPro" id="IPR023395">
    <property type="entry name" value="MCP_dom_sf"/>
</dbReference>
<evidence type="ECO:0000256" key="8">
    <source>
        <dbReference type="PROSITE-ProRule" id="PRU00282"/>
    </source>
</evidence>
<keyword evidence="5" id="KW-1133">Transmembrane helix</keyword>
<keyword evidence="6" id="KW-0496">Mitochondrion</keyword>
<sequence length="535" mass="57198">MLSSDNLPKTEAISEPPPTAAVDLDEALNWEFWKGDWPFWKHALAGSCAGVMEHIVMFPLDTVKTRVQAMKTSFLVAKNGNGPALNSVFDVSHTMSSVNASTASSSSNTSPNTSTISARPSTITLGAAKDAHATSISSFPKVSAGSLDLLGNGAKSNPLSAIANATSVNAPSSFFVSGNVQKAFPGSPSTATIPKISYWNGRNILGSHWMNRSTFSFRLSSLRPLSACFRLSPGRGELAAAVNGLVTEGGFLRFFRGVSAITCGCIPAHASYFSVYEITKFRLGMGHNGYVSPINAAVCGAAATFSHDMILTPMDMVKQRLQLGCYKGTVDCVRTVFRREGYSAFFRSMPTTILMNIPFGSVAVSVNELMKSILRVSQVSGQSVSKRKPASPSMEGRLIDGAPSQTTFEENLKRVSAASMPISALLQYFFCAGVGGGIAGVVSNPLDVIKTRLQTQDCEIQRELSLRQLGSGSSISPVATMKYTSFLSSIKIIWHEEGIVGFWKGTSARMALCIPATAVSWGTYEFVKYLLTELA</sequence>
<dbReference type="Gene3D" id="1.50.40.10">
    <property type="entry name" value="Mitochondrial carrier domain"/>
    <property type="match status" value="3"/>
</dbReference>
<accession>A0ABQ7JC07</accession>
<keyword evidence="4 8" id="KW-0812">Transmembrane</keyword>
<dbReference type="PROSITE" id="PS50920">
    <property type="entry name" value="SOLCAR"/>
    <property type="match status" value="2"/>
</dbReference>
<dbReference type="SUPFAM" id="SSF103506">
    <property type="entry name" value="Mitochondrial carrier"/>
    <property type="match status" value="1"/>
</dbReference>
<feature type="repeat" description="Solcar" evidence="8">
    <location>
        <begin position="291"/>
        <end position="373"/>
    </location>
</feature>
<evidence type="ECO:0000256" key="1">
    <source>
        <dbReference type="ARBA" id="ARBA00004225"/>
    </source>
</evidence>
<evidence type="ECO:0000256" key="3">
    <source>
        <dbReference type="ARBA" id="ARBA00022448"/>
    </source>
</evidence>
<evidence type="ECO:0000256" key="5">
    <source>
        <dbReference type="ARBA" id="ARBA00022989"/>
    </source>
</evidence>
<evidence type="ECO:0000256" key="2">
    <source>
        <dbReference type="ARBA" id="ARBA00006375"/>
    </source>
</evidence>
<reference evidence="10 11" key="1">
    <citation type="journal article" date="2020" name="bioRxiv">
        <title>Metabolic contributions of an alphaproteobacterial endosymbiont in the apicomplexan Cardiosporidium cionae.</title>
        <authorList>
            <person name="Hunter E.S."/>
            <person name="Paight C.J."/>
            <person name="Lane C.E."/>
        </authorList>
    </citation>
    <scope>NUCLEOTIDE SEQUENCE [LARGE SCALE GENOMIC DNA]</scope>
    <source>
        <strain evidence="10">ESH_2018</strain>
    </source>
</reference>
<evidence type="ECO:0000256" key="4">
    <source>
        <dbReference type="ARBA" id="ARBA00022692"/>
    </source>
</evidence>
<dbReference type="Pfam" id="PF00153">
    <property type="entry name" value="Mito_carr"/>
    <property type="match status" value="3"/>
</dbReference>
<dbReference type="PANTHER" id="PTHR45758:SF4">
    <property type="entry name" value="MITOFERRIN-1"/>
    <property type="match status" value="1"/>
</dbReference>
<evidence type="ECO:0000256" key="9">
    <source>
        <dbReference type="RuleBase" id="RU000488"/>
    </source>
</evidence>
<dbReference type="Proteomes" id="UP000823046">
    <property type="component" value="Unassembled WGS sequence"/>
</dbReference>
<keyword evidence="3 9" id="KW-0813">Transport</keyword>
<organism evidence="10 11">
    <name type="scientific">Cardiosporidium cionae</name>
    <dbReference type="NCBI Taxonomy" id="476202"/>
    <lineage>
        <taxon>Eukaryota</taxon>
        <taxon>Sar</taxon>
        <taxon>Alveolata</taxon>
        <taxon>Apicomplexa</taxon>
        <taxon>Aconoidasida</taxon>
        <taxon>Nephromycida</taxon>
        <taxon>Cardiosporidium</taxon>
    </lineage>
</organism>
<keyword evidence="11" id="KW-1185">Reference proteome</keyword>
<comment type="caution">
    <text evidence="10">The sequence shown here is derived from an EMBL/GenBank/DDBJ whole genome shotgun (WGS) entry which is preliminary data.</text>
</comment>
<keyword evidence="7 8" id="KW-0472">Membrane</keyword>
<evidence type="ECO:0000313" key="10">
    <source>
        <dbReference type="EMBL" id="KAF8821200.1"/>
    </source>
</evidence>
<dbReference type="InterPro" id="IPR018108">
    <property type="entry name" value="MCP_transmembrane"/>
</dbReference>
<comment type="subcellular location">
    <subcellularLocation>
        <location evidence="1">Mitochondrion membrane</location>
        <topology evidence="1">Multi-pass membrane protein</topology>
    </subcellularLocation>
</comment>
<dbReference type="EMBL" id="JADAQX010000216">
    <property type="protein sequence ID" value="KAF8821200.1"/>
    <property type="molecule type" value="Genomic_DNA"/>
</dbReference>
<evidence type="ECO:0000313" key="11">
    <source>
        <dbReference type="Proteomes" id="UP000823046"/>
    </source>
</evidence>
<evidence type="ECO:0000256" key="7">
    <source>
        <dbReference type="ARBA" id="ARBA00023136"/>
    </source>
</evidence>
<comment type="similarity">
    <text evidence="2 9">Belongs to the mitochondrial carrier (TC 2.A.29) family.</text>
</comment>
<feature type="repeat" description="Solcar" evidence="8">
    <location>
        <begin position="427"/>
        <end position="530"/>
    </location>
</feature>
<name>A0ABQ7JC07_9APIC</name>
<gene>
    <name evidence="10" type="ORF">IE077_000329</name>
</gene>
<proteinExistence type="inferred from homology"/>